<dbReference type="Pfam" id="PF00379">
    <property type="entry name" value="Chitin_bind_4"/>
    <property type="match status" value="1"/>
</dbReference>
<feature type="chain" id="PRO_5008586394" description="Cuticle protein 7" evidence="3">
    <location>
        <begin position="17"/>
        <end position="260"/>
    </location>
</feature>
<evidence type="ECO:0000313" key="4">
    <source>
        <dbReference type="EMBL" id="JAT08202.1"/>
    </source>
</evidence>
<dbReference type="GO" id="GO:0008010">
    <property type="term" value="F:structural constituent of chitin-based larval cuticle"/>
    <property type="evidence" value="ECO:0007669"/>
    <property type="project" value="TreeGrafter"/>
</dbReference>
<reference evidence="4" key="1">
    <citation type="submission" date="2015-11" db="EMBL/GenBank/DDBJ databases">
        <title>De novo transcriptome assembly of four potential Pierce s Disease insect vectors from Arizona vineyards.</title>
        <authorList>
            <person name="Tassone E.E."/>
        </authorList>
    </citation>
    <scope>NUCLEOTIDE SEQUENCE</scope>
</reference>
<gene>
    <name evidence="4" type="ORF">g.32830</name>
</gene>
<organism evidence="4">
    <name type="scientific">Graphocephala atropunctata</name>
    <dbReference type="NCBI Taxonomy" id="36148"/>
    <lineage>
        <taxon>Eukaryota</taxon>
        <taxon>Metazoa</taxon>
        <taxon>Ecdysozoa</taxon>
        <taxon>Arthropoda</taxon>
        <taxon>Hexapoda</taxon>
        <taxon>Insecta</taxon>
        <taxon>Pterygota</taxon>
        <taxon>Neoptera</taxon>
        <taxon>Paraneoptera</taxon>
        <taxon>Hemiptera</taxon>
        <taxon>Auchenorrhyncha</taxon>
        <taxon>Membracoidea</taxon>
        <taxon>Cicadellidae</taxon>
        <taxon>Cicadellinae</taxon>
        <taxon>Cicadellini</taxon>
        <taxon>Graphocephala</taxon>
    </lineage>
</organism>
<dbReference type="PANTHER" id="PTHR10380:SF196">
    <property type="entry name" value="CUTICULAR PROTEIN 72EA"/>
    <property type="match status" value="1"/>
</dbReference>
<dbReference type="AlphaFoldDB" id="A0A1B6K9T1"/>
<name>A0A1B6K9T1_9HEMI</name>
<dbReference type="PROSITE" id="PS51155">
    <property type="entry name" value="CHIT_BIND_RR_2"/>
    <property type="match status" value="1"/>
</dbReference>
<keyword evidence="1 2" id="KW-0193">Cuticle</keyword>
<accession>A0A1B6K9T1</accession>
<evidence type="ECO:0000256" key="3">
    <source>
        <dbReference type="SAM" id="SignalP"/>
    </source>
</evidence>
<proteinExistence type="predicted"/>
<dbReference type="InterPro" id="IPR050468">
    <property type="entry name" value="Cuticle_Struct_Prot"/>
</dbReference>
<evidence type="ECO:0000256" key="1">
    <source>
        <dbReference type="ARBA" id="ARBA00022460"/>
    </source>
</evidence>
<protein>
    <recommendedName>
        <fullName evidence="5">Cuticle protein 7</fullName>
    </recommendedName>
</protein>
<keyword evidence="3" id="KW-0732">Signal</keyword>
<evidence type="ECO:0000256" key="2">
    <source>
        <dbReference type="PROSITE-ProRule" id="PRU00497"/>
    </source>
</evidence>
<dbReference type="InterPro" id="IPR000618">
    <property type="entry name" value="Insect_cuticle"/>
</dbReference>
<evidence type="ECO:0008006" key="5">
    <source>
        <dbReference type="Google" id="ProtNLM"/>
    </source>
</evidence>
<dbReference type="GO" id="GO:0062129">
    <property type="term" value="C:chitin-based extracellular matrix"/>
    <property type="evidence" value="ECO:0007669"/>
    <property type="project" value="TreeGrafter"/>
</dbReference>
<dbReference type="PROSITE" id="PS00233">
    <property type="entry name" value="CHIT_BIND_RR_1"/>
    <property type="match status" value="1"/>
</dbReference>
<dbReference type="InterPro" id="IPR031311">
    <property type="entry name" value="CHIT_BIND_RR_consensus"/>
</dbReference>
<dbReference type="EMBL" id="GEBQ01031775">
    <property type="protein sequence ID" value="JAT08202.1"/>
    <property type="molecule type" value="Transcribed_RNA"/>
</dbReference>
<dbReference type="PANTHER" id="PTHR10380">
    <property type="entry name" value="CUTICLE PROTEIN"/>
    <property type="match status" value="1"/>
</dbReference>
<feature type="signal peptide" evidence="3">
    <location>
        <begin position="1"/>
        <end position="16"/>
    </location>
</feature>
<sequence length="260" mass="27221">MKVLVVLCAVAACVVAKPFAGYAYSAAAPLTSVFPYAPYAPYYAPHLAYTAPAPVAAPVAAPAFVAAPIAAPVGIKSQYYAQDFTGLVSYGHAEPFQTQSVVQDAAGNKVGSFSYINPEGKLIQTNYVADHQGYRVASNDLPVAPEVPAIAPAELPEPVQDTPEVAEAKAKFFTEFEEVKSRARRSASVQTPASTSPLAAPAAVVPAPVARVVAPYAPFAPLAPIASAYSGSIVAPAYSTPFAYPYSYNYPYYPSIAYSK</sequence>